<dbReference type="RefSeq" id="WP_106757338.1">
    <property type="nucleotide sequence ID" value="NZ_PXWF02000155.1"/>
</dbReference>
<comment type="caution">
    <text evidence="1">The sequence shown here is derived from an EMBL/GenBank/DDBJ whole genome shotgun (WGS) entry which is preliminary data.</text>
</comment>
<dbReference type="OrthoDB" id="5477002at2"/>
<dbReference type="AlphaFoldDB" id="A0A2U2HMN5"/>
<organism evidence="1 2">
    <name type="scientific">Massilia glaciei</name>
    <dbReference type="NCBI Taxonomy" id="1524097"/>
    <lineage>
        <taxon>Bacteria</taxon>
        <taxon>Pseudomonadati</taxon>
        <taxon>Pseudomonadota</taxon>
        <taxon>Betaproteobacteria</taxon>
        <taxon>Burkholderiales</taxon>
        <taxon>Oxalobacteraceae</taxon>
        <taxon>Telluria group</taxon>
        <taxon>Massilia</taxon>
    </lineage>
</organism>
<gene>
    <name evidence="1" type="ORF">C7C56_010325</name>
</gene>
<evidence type="ECO:0000313" key="2">
    <source>
        <dbReference type="Proteomes" id="UP000241421"/>
    </source>
</evidence>
<name>A0A2U2HMN5_9BURK</name>
<sequence>MDSPARNFRPPEPWIINSVNMNARDWSRCAPIGNSEIKDFLEPRFAHQKSILVARKGYGKSYILVAKAQLMHQAQHANTTTKIYPPAAHGGRTNWVEKLSLAADWNTFAQANSIWRDGDWCTVWMIAIASVAMRLLVDPEDLWRDGKGESKESKEFWKEFFLEEEKHLAVDGLSQLISTHLERVMAVDPDIRENWIGKIRSNLLTPLGSRLGGRNLVIFFDNPDEFLRMAEQQERKLGGRADPASESDETPLTASRIYPNVWTLAQHGLAAAIAELKLHAPSLYVYTSIRQEASAKIDPQLEDSLLRLDYTPEHLQAIFEQNILLCADDRLRFPHEKAGNPLKAFFGSNLLPHPRLKINGDDYPEQIFHALLRHSLMSPRDLMYFGKRLYTLAPAARLEQTAFDTIKATTCERLENFFLYSVPFWEDENMEFLAKITSNRLTGAEINALEATMPSSDRARLPVSQYLIAHGLLGTVKSNDGGKNKYQAFSVDMSITPESPYLFDDAKEYLVHPALDEYMMQQKKKVKSNYQPEKHLLVGYDLPYPTKHYFNFAVRIVGGELVAYTGNTPLSDKLSRRKTEYNCFLLLLCCVAKYKQNTISHDKLKLVVEKLSTFGLTRVHADNCCKTETWVSVRRILASLMVTEKVLAEEMASSNVVSRERVPIISTISGPSPEHGSVKLERCTPRDIWIAPDLQSQFLAD</sequence>
<dbReference type="EMBL" id="PXWF02000155">
    <property type="protein sequence ID" value="PWF48696.1"/>
    <property type="molecule type" value="Genomic_DNA"/>
</dbReference>
<reference evidence="1 2" key="1">
    <citation type="submission" date="2018-04" db="EMBL/GenBank/DDBJ databases">
        <title>Massilia violaceinigra sp. nov., a novel purple-pigmented bacterium isolated from Tianshan glacier, Xinjiang, China.</title>
        <authorList>
            <person name="Wang H."/>
        </authorList>
    </citation>
    <scope>NUCLEOTIDE SEQUENCE [LARGE SCALE GENOMIC DNA]</scope>
    <source>
        <strain evidence="1 2">B448-2</strain>
    </source>
</reference>
<dbReference type="Proteomes" id="UP000241421">
    <property type="component" value="Unassembled WGS sequence"/>
</dbReference>
<accession>A0A2U2HMN5</accession>
<evidence type="ECO:0000313" key="1">
    <source>
        <dbReference type="EMBL" id="PWF48696.1"/>
    </source>
</evidence>
<keyword evidence="2" id="KW-1185">Reference proteome</keyword>
<protein>
    <submittedName>
        <fullName evidence="1">Uncharacterized protein</fullName>
    </submittedName>
</protein>
<proteinExistence type="predicted"/>